<gene>
    <name evidence="1" type="ORF">T03_15410</name>
</gene>
<dbReference type="Proteomes" id="UP000054653">
    <property type="component" value="Unassembled WGS sequence"/>
</dbReference>
<name>A0A0V1D7G1_TRIBR</name>
<accession>A0A0V1D7G1</accession>
<dbReference type="EMBL" id="JYDI01000031">
    <property type="protein sequence ID" value="KRY57477.1"/>
    <property type="molecule type" value="Genomic_DNA"/>
</dbReference>
<proteinExistence type="predicted"/>
<evidence type="ECO:0000313" key="1">
    <source>
        <dbReference type="EMBL" id="KRY57477.1"/>
    </source>
</evidence>
<dbReference type="AlphaFoldDB" id="A0A0V1D7G1"/>
<reference evidence="1 2" key="1">
    <citation type="submission" date="2015-01" db="EMBL/GenBank/DDBJ databases">
        <title>Evolution of Trichinella species and genotypes.</title>
        <authorList>
            <person name="Korhonen P.K."/>
            <person name="Edoardo P."/>
            <person name="Giuseppe L.R."/>
            <person name="Gasser R.B."/>
        </authorList>
    </citation>
    <scope>NUCLEOTIDE SEQUENCE [LARGE SCALE GENOMIC DNA]</scope>
    <source>
        <strain evidence="1">ISS120</strain>
    </source>
</reference>
<protein>
    <submittedName>
        <fullName evidence="1">Uncharacterized protein</fullName>
    </submittedName>
</protein>
<keyword evidence="2" id="KW-1185">Reference proteome</keyword>
<sequence length="96" mass="10809">MYVTLLKLLAAFINTVDYNLKQHIQKASGKNKLLNGSILHLVHQTHRPYYFYVFSTTSNISLLLNVPNNGASSMVSNCLTLSRDNLKFLNFSVSAM</sequence>
<evidence type="ECO:0000313" key="2">
    <source>
        <dbReference type="Proteomes" id="UP000054653"/>
    </source>
</evidence>
<organism evidence="1 2">
    <name type="scientific">Trichinella britovi</name>
    <name type="common">Parasitic roundworm</name>
    <dbReference type="NCBI Taxonomy" id="45882"/>
    <lineage>
        <taxon>Eukaryota</taxon>
        <taxon>Metazoa</taxon>
        <taxon>Ecdysozoa</taxon>
        <taxon>Nematoda</taxon>
        <taxon>Enoplea</taxon>
        <taxon>Dorylaimia</taxon>
        <taxon>Trichinellida</taxon>
        <taxon>Trichinellidae</taxon>
        <taxon>Trichinella</taxon>
    </lineage>
</organism>
<comment type="caution">
    <text evidence="1">The sequence shown here is derived from an EMBL/GenBank/DDBJ whole genome shotgun (WGS) entry which is preliminary data.</text>
</comment>